<dbReference type="Pfam" id="PF00172">
    <property type="entry name" value="Zn_clus"/>
    <property type="match status" value="1"/>
</dbReference>
<keyword evidence="4" id="KW-0804">Transcription</keyword>
<protein>
    <recommendedName>
        <fullName evidence="6">Zn(2)-C6 fungal-type domain-containing protein</fullName>
    </recommendedName>
</protein>
<evidence type="ECO:0000313" key="8">
    <source>
        <dbReference type="Proteomes" id="UP000247233"/>
    </source>
</evidence>
<dbReference type="STRING" id="1448321.A0A317WTP2"/>
<proteinExistence type="predicted"/>
<evidence type="ECO:0000256" key="4">
    <source>
        <dbReference type="ARBA" id="ARBA00023163"/>
    </source>
</evidence>
<accession>A0A317WTP2</accession>
<dbReference type="GO" id="GO:0000981">
    <property type="term" value="F:DNA-binding transcription factor activity, RNA polymerase II-specific"/>
    <property type="evidence" value="ECO:0007669"/>
    <property type="project" value="InterPro"/>
</dbReference>
<name>A0A317WTP2_9EURO</name>
<feature type="domain" description="Zn(2)-C6 fungal-type" evidence="6">
    <location>
        <begin position="27"/>
        <end position="60"/>
    </location>
</feature>
<evidence type="ECO:0000256" key="2">
    <source>
        <dbReference type="ARBA" id="ARBA00023015"/>
    </source>
</evidence>
<keyword evidence="8" id="KW-1185">Reference proteome</keyword>
<keyword evidence="5" id="KW-0539">Nucleus</keyword>
<dbReference type="InterPro" id="IPR036864">
    <property type="entry name" value="Zn2-C6_fun-type_DNA-bd_sf"/>
</dbReference>
<dbReference type="PANTHER" id="PTHR47840">
    <property type="entry name" value="ZN(II)2CYS6 TRANSCRIPTION FACTOR (EUROFUNG)-RELATED"/>
    <property type="match status" value="1"/>
</dbReference>
<dbReference type="EMBL" id="MSFL01000004">
    <property type="protein sequence ID" value="PWY89181.1"/>
    <property type="molecule type" value="Genomic_DNA"/>
</dbReference>
<gene>
    <name evidence="7" type="ORF">BO70DRAFT_265762</name>
</gene>
<dbReference type="GO" id="GO:0009893">
    <property type="term" value="P:positive regulation of metabolic process"/>
    <property type="evidence" value="ECO:0007669"/>
    <property type="project" value="UniProtKB-ARBA"/>
</dbReference>
<dbReference type="SUPFAM" id="SSF57701">
    <property type="entry name" value="Zn2/Cys6 DNA-binding domain"/>
    <property type="match status" value="1"/>
</dbReference>
<dbReference type="SMART" id="SM00906">
    <property type="entry name" value="Fungal_trans"/>
    <property type="match status" value="1"/>
</dbReference>
<sequence>MASTSSSTPGPAYPVSKRRKTRKGTFSCWECKHRKRRCKFEPPSSPICVYCQSHGSPCISQEHADPRSGSEANIQHRMVHVEALVSQLIQQRNRSCQPHPSQELIPAQHCRPAPHERIESDIQGLLSAVTDGPDLTNRFQQLSGSLRALLPHPHVAVLILSKGGFFSLPFQTLIPSRKRPSSTIANVEHPETDPGLPITASHPIHLARKLIQLALGLQQLQFTPSDHPELQLKDSTTETSRRYLELASCHVTSQDILIDSVDGLDTLLLEARYHINSGNLRAAWLIFRRALSIAETIGLSQRNEKASSRAKFVWSQLVFNDRFLSLMLGLPVAVNNPGFSSEQTLDTYPPFRKLDRLHCVIAGRIIARNMRMRRCDLPGQETLENAYDDYAVTRDIDSELKKVARSVPVGCWEIPTTEDALLDTDKMDRISRLFTQMHQYYLLVVLHQPYILRHRGHHVDVATASSQRPDYAYSKQAVPPACREVLTRCLAFRNIRPVLSYRGLQHKAFTAAVALVLSHIEGHRLGASNVLEHQRPHDLGIVRKVIQTLDELCCSSNPNRYIAIETSTQLNKLMSIEAEAANGIGYVVYIEEEGTGTGSTRSAVEPALKLPMPYFGSICITRG</sequence>
<dbReference type="InterPro" id="IPR001138">
    <property type="entry name" value="Zn2Cys6_DnaBD"/>
</dbReference>
<dbReference type="AlphaFoldDB" id="A0A317WTP2"/>
<evidence type="ECO:0000256" key="1">
    <source>
        <dbReference type="ARBA" id="ARBA00022723"/>
    </source>
</evidence>
<dbReference type="GO" id="GO:0006351">
    <property type="term" value="P:DNA-templated transcription"/>
    <property type="evidence" value="ECO:0007669"/>
    <property type="project" value="InterPro"/>
</dbReference>
<keyword evidence="1" id="KW-0479">Metal-binding</keyword>
<evidence type="ECO:0000313" key="7">
    <source>
        <dbReference type="EMBL" id="PWY89181.1"/>
    </source>
</evidence>
<evidence type="ECO:0000256" key="5">
    <source>
        <dbReference type="ARBA" id="ARBA00023242"/>
    </source>
</evidence>
<dbReference type="OrthoDB" id="5392779at2759"/>
<dbReference type="InterPro" id="IPR007219">
    <property type="entry name" value="XnlR_reg_dom"/>
</dbReference>
<dbReference type="SMART" id="SM00066">
    <property type="entry name" value="GAL4"/>
    <property type="match status" value="1"/>
</dbReference>
<dbReference type="PANTHER" id="PTHR47840:SF1">
    <property type="entry name" value="ZN(II)2CYS6 TRANSCRIPTION FACTOR (EUROFUNG)"/>
    <property type="match status" value="1"/>
</dbReference>
<dbReference type="PROSITE" id="PS50048">
    <property type="entry name" value="ZN2_CY6_FUNGAL_2"/>
    <property type="match status" value="1"/>
</dbReference>
<dbReference type="VEuPathDB" id="FungiDB:BO70DRAFT_265762"/>
<dbReference type="Gene3D" id="4.10.240.10">
    <property type="entry name" value="Zn(2)-C6 fungal-type DNA-binding domain"/>
    <property type="match status" value="1"/>
</dbReference>
<dbReference type="CDD" id="cd12148">
    <property type="entry name" value="fungal_TF_MHR"/>
    <property type="match status" value="1"/>
</dbReference>
<organism evidence="7 8">
    <name type="scientific">Aspergillus heteromorphus CBS 117.55</name>
    <dbReference type="NCBI Taxonomy" id="1448321"/>
    <lineage>
        <taxon>Eukaryota</taxon>
        <taxon>Fungi</taxon>
        <taxon>Dikarya</taxon>
        <taxon>Ascomycota</taxon>
        <taxon>Pezizomycotina</taxon>
        <taxon>Eurotiomycetes</taxon>
        <taxon>Eurotiomycetidae</taxon>
        <taxon>Eurotiales</taxon>
        <taxon>Aspergillaceae</taxon>
        <taxon>Aspergillus</taxon>
        <taxon>Aspergillus subgen. Circumdati</taxon>
    </lineage>
</organism>
<evidence type="ECO:0000256" key="3">
    <source>
        <dbReference type="ARBA" id="ARBA00023125"/>
    </source>
</evidence>
<dbReference type="Proteomes" id="UP000247233">
    <property type="component" value="Unassembled WGS sequence"/>
</dbReference>
<keyword evidence="3" id="KW-0238">DNA-binding</keyword>
<feature type="non-terminal residue" evidence="7">
    <location>
        <position position="623"/>
    </location>
</feature>
<dbReference type="GO" id="GO:0008270">
    <property type="term" value="F:zinc ion binding"/>
    <property type="evidence" value="ECO:0007669"/>
    <property type="project" value="InterPro"/>
</dbReference>
<evidence type="ECO:0000259" key="6">
    <source>
        <dbReference type="PROSITE" id="PS50048"/>
    </source>
</evidence>
<dbReference type="PROSITE" id="PS00463">
    <property type="entry name" value="ZN2_CY6_FUNGAL_1"/>
    <property type="match status" value="1"/>
</dbReference>
<comment type="caution">
    <text evidence="7">The sequence shown here is derived from an EMBL/GenBank/DDBJ whole genome shotgun (WGS) entry which is preliminary data.</text>
</comment>
<dbReference type="GeneID" id="37061182"/>
<keyword evidence="2" id="KW-0805">Transcription regulation</keyword>
<reference evidence="7 8" key="1">
    <citation type="submission" date="2016-12" db="EMBL/GenBank/DDBJ databases">
        <title>The genomes of Aspergillus section Nigri reveals drivers in fungal speciation.</title>
        <authorList>
            <consortium name="DOE Joint Genome Institute"/>
            <person name="Vesth T.C."/>
            <person name="Nybo J."/>
            <person name="Theobald S."/>
            <person name="Brandl J."/>
            <person name="Frisvad J.C."/>
            <person name="Nielsen K.F."/>
            <person name="Lyhne E.K."/>
            <person name="Kogle M.E."/>
            <person name="Kuo A."/>
            <person name="Riley R."/>
            <person name="Clum A."/>
            <person name="Nolan M."/>
            <person name="Lipzen A."/>
            <person name="Salamov A."/>
            <person name="Henrissat B."/>
            <person name="Wiebenga A."/>
            <person name="De Vries R.P."/>
            <person name="Grigoriev I.V."/>
            <person name="Mortensen U.H."/>
            <person name="Andersen M.R."/>
            <person name="Baker S.E."/>
        </authorList>
    </citation>
    <scope>NUCLEOTIDE SEQUENCE [LARGE SCALE GENOMIC DNA]</scope>
    <source>
        <strain evidence="7 8">CBS 117.55</strain>
    </source>
</reference>
<dbReference type="GO" id="GO:0003677">
    <property type="term" value="F:DNA binding"/>
    <property type="evidence" value="ECO:0007669"/>
    <property type="project" value="UniProtKB-KW"/>
</dbReference>
<dbReference type="RefSeq" id="XP_025402368.1">
    <property type="nucleotide sequence ID" value="XM_025538945.1"/>
</dbReference>